<dbReference type="InterPro" id="IPR035952">
    <property type="entry name" value="Rhomboid-like_sf"/>
</dbReference>
<dbReference type="OrthoDB" id="73612at2759"/>
<dbReference type="PANTHER" id="PTHR13377:SF3">
    <property type="entry name" value="TRANSMEMBRANE PROTEIN 115"/>
    <property type="match status" value="1"/>
</dbReference>
<keyword evidence="2 6" id="KW-0812">Transmembrane</keyword>
<organism evidence="7 8">
    <name type="scientific">Dictyostelium purpureum</name>
    <name type="common">Slime mold</name>
    <dbReference type="NCBI Taxonomy" id="5786"/>
    <lineage>
        <taxon>Eukaryota</taxon>
        <taxon>Amoebozoa</taxon>
        <taxon>Evosea</taxon>
        <taxon>Eumycetozoa</taxon>
        <taxon>Dictyostelia</taxon>
        <taxon>Dictyosteliales</taxon>
        <taxon>Dictyosteliaceae</taxon>
        <taxon>Dictyostelium</taxon>
    </lineage>
</organism>
<reference evidence="8" key="1">
    <citation type="journal article" date="2011" name="Genome Biol.">
        <title>Comparative genomics of the social amoebae Dictyostelium discoideum and Dictyostelium purpureum.</title>
        <authorList>
            <consortium name="US DOE Joint Genome Institute (JGI-PGF)"/>
            <person name="Sucgang R."/>
            <person name="Kuo A."/>
            <person name="Tian X."/>
            <person name="Salerno W."/>
            <person name="Parikh A."/>
            <person name="Feasley C.L."/>
            <person name="Dalin E."/>
            <person name="Tu H."/>
            <person name="Huang E."/>
            <person name="Barry K."/>
            <person name="Lindquist E."/>
            <person name="Shapiro H."/>
            <person name="Bruce D."/>
            <person name="Schmutz J."/>
            <person name="Salamov A."/>
            <person name="Fey P."/>
            <person name="Gaudet P."/>
            <person name="Anjard C."/>
            <person name="Babu M.M."/>
            <person name="Basu S."/>
            <person name="Bushmanova Y."/>
            <person name="van der Wel H."/>
            <person name="Katoh-Kurasawa M."/>
            <person name="Dinh C."/>
            <person name="Coutinho P.M."/>
            <person name="Saito T."/>
            <person name="Elias M."/>
            <person name="Schaap P."/>
            <person name="Kay R.R."/>
            <person name="Henrissat B."/>
            <person name="Eichinger L."/>
            <person name="Rivero F."/>
            <person name="Putnam N.H."/>
            <person name="West C.M."/>
            <person name="Loomis W.F."/>
            <person name="Chisholm R.L."/>
            <person name="Shaulsky G."/>
            <person name="Strassmann J.E."/>
            <person name="Queller D.C."/>
            <person name="Kuspa A."/>
            <person name="Grigoriev I.V."/>
        </authorList>
    </citation>
    <scope>NUCLEOTIDE SEQUENCE [LARGE SCALE GENOMIC DNA]</scope>
    <source>
        <strain evidence="8">QSDP1</strain>
    </source>
</reference>
<accession>F0ZFT0</accession>
<dbReference type="GO" id="GO:0005794">
    <property type="term" value="C:Golgi apparatus"/>
    <property type="evidence" value="ECO:0000318"/>
    <property type="project" value="GO_Central"/>
</dbReference>
<evidence type="ECO:0000256" key="1">
    <source>
        <dbReference type="ARBA" id="ARBA00004141"/>
    </source>
</evidence>
<feature type="transmembrane region" description="Helical" evidence="6">
    <location>
        <begin position="157"/>
        <end position="174"/>
    </location>
</feature>
<feature type="transmembrane region" description="Helical" evidence="6">
    <location>
        <begin position="117"/>
        <end position="136"/>
    </location>
</feature>
<comment type="subcellular location">
    <subcellularLocation>
        <location evidence="1">Membrane</location>
        <topology evidence="1">Multi-pass membrane protein</topology>
    </subcellularLocation>
</comment>
<dbReference type="FunCoup" id="F0ZFT0">
    <property type="interactions" value="758"/>
</dbReference>
<evidence type="ECO:0000313" key="7">
    <source>
        <dbReference type="EMBL" id="EGC37228.1"/>
    </source>
</evidence>
<dbReference type="Gene3D" id="1.20.1540.10">
    <property type="entry name" value="Rhomboid-like"/>
    <property type="match status" value="1"/>
</dbReference>
<keyword evidence="8" id="KW-1185">Reference proteome</keyword>
<dbReference type="InterPro" id="IPR013861">
    <property type="entry name" value="TMEM115/Pdh1/Rbl19"/>
</dbReference>
<evidence type="ECO:0000256" key="5">
    <source>
        <dbReference type="SAM" id="MobiDB-lite"/>
    </source>
</evidence>
<dbReference type="FunFam" id="1.20.1540.10:FF:000004">
    <property type="entry name" value="Transmembrane protein 115"/>
    <property type="match status" value="1"/>
</dbReference>
<sequence>METLNSFPRLTKTVAGVLSFFLILNLLFRPISFFTINVAYIAPPYFFVWTLFTAGLYDTNFLNGIINIILLLYIGKHLEPIWGSKEFIKFIAIVNFFSGVCSFFFFIFLYIFSNVFYAYETNVCGFSGVIIGFSVAAKQLIPEQELALLFLKVRAKWLPSIFILIRLVLFLFVGFSDKSFTLVLFGVLVAWVYLRFYQLKGGVKGDLNESFSFATFFPEPIQPPIKTFSNIVFKILCKFSICENRSILPTTQNSSFSNDQNNLNYSAADMDRRRALAVKALEQRMQQQQHHPQAQPQQPMLPQQPQTPQNNTNDEDIK</sequence>
<dbReference type="SMART" id="SM01160">
    <property type="entry name" value="DUF1751"/>
    <property type="match status" value="1"/>
</dbReference>
<dbReference type="Proteomes" id="UP000001064">
    <property type="component" value="Unassembled WGS sequence"/>
</dbReference>
<dbReference type="PANTHER" id="PTHR13377">
    <property type="entry name" value="PLACENTAL PROTEIN 6"/>
    <property type="match status" value="1"/>
</dbReference>
<evidence type="ECO:0000256" key="6">
    <source>
        <dbReference type="SAM" id="Phobius"/>
    </source>
</evidence>
<dbReference type="GO" id="GO:0006890">
    <property type="term" value="P:retrograde vesicle-mediated transport, Golgi to endoplasmic reticulum"/>
    <property type="evidence" value="ECO:0000318"/>
    <property type="project" value="GO_Central"/>
</dbReference>
<evidence type="ECO:0000256" key="2">
    <source>
        <dbReference type="ARBA" id="ARBA00022692"/>
    </source>
</evidence>
<dbReference type="STRING" id="5786.F0ZFT0"/>
<evidence type="ECO:0000313" key="8">
    <source>
        <dbReference type="Proteomes" id="UP000001064"/>
    </source>
</evidence>
<dbReference type="EMBL" id="GL871005">
    <property type="protein sequence ID" value="EGC37228.1"/>
    <property type="molecule type" value="Genomic_DNA"/>
</dbReference>
<dbReference type="GO" id="GO:0016020">
    <property type="term" value="C:membrane"/>
    <property type="evidence" value="ECO:0007669"/>
    <property type="project" value="UniProtKB-SubCell"/>
</dbReference>
<evidence type="ECO:0008006" key="9">
    <source>
        <dbReference type="Google" id="ProtNLM"/>
    </source>
</evidence>
<feature type="compositionally biased region" description="Low complexity" evidence="5">
    <location>
        <begin position="283"/>
        <end position="309"/>
    </location>
</feature>
<evidence type="ECO:0000256" key="3">
    <source>
        <dbReference type="ARBA" id="ARBA00022989"/>
    </source>
</evidence>
<feature type="region of interest" description="Disordered" evidence="5">
    <location>
        <begin position="281"/>
        <end position="318"/>
    </location>
</feature>
<dbReference type="RefSeq" id="XP_003286279.1">
    <property type="nucleotide sequence ID" value="XM_003286231.1"/>
</dbReference>
<proteinExistence type="predicted"/>
<dbReference type="GeneID" id="10503654"/>
<dbReference type="AlphaFoldDB" id="F0ZFT0"/>
<dbReference type="eggNOG" id="KOG2890">
    <property type="taxonomic scope" value="Eukaryota"/>
</dbReference>
<dbReference type="VEuPathDB" id="AmoebaDB:DICPUDRAFT_97329"/>
<dbReference type="Pfam" id="PF08551">
    <property type="entry name" value="DUF1751"/>
    <property type="match status" value="1"/>
</dbReference>
<feature type="transmembrane region" description="Helical" evidence="6">
    <location>
        <begin position="87"/>
        <end position="111"/>
    </location>
</feature>
<keyword evidence="4 6" id="KW-0472">Membrane</keyword>
<feature type="transmembrane region" description="Helical" evidence="6">
    <location>
        <begin position="46"/>
        <end position="75"/>
    </location>
</feature>
<evidence type="ECO:0000256" key="4">
    <source>
        <dbReference type="ARBA" id="ARBA00023136"/>
    </source>
</evidence>
<protein>
    <recommendedName>
        <fullName evidence="9">Transmembrane protein 115</fullName>
    </recommendedName>
</protein>
<name>F0ZFT0_DICPU</name>
<feature type="transmembrane region" description="Helical" evidence="6">
    <location>
        <begin position="180"/>
        <end position="197"/>
    </location>
</feature>
<dbReference type="KEGG" id="dpp:DICPUDRAFT_97329"/>
<dbReference type="OMA" id="EIHFWEV"/>
<feature type="transmembrane region" description="Helical" evidence="6">
    <location>
        <begin position="14"/>
        <end position="40"/>
    </location>
</feature>
<dbReference type="InParanoid" id="F0ZFT0"/>
<dbReference type="SUPFAM" id="SSF144091">
    <property type="entry name" value="Rhomboid-like"/>
    <property type="match status" value="1"/>
</dbReference>
<keyword evidence="3 6" id="KW-1133">Transmembrane helix</keyword>
<gene>
    <name evidence="7" type="ORF">DICPUDRAFT_97329</name>
</gene>